<dbReference type="RefSeq" id="YP_009391388.1">
    <property type="nucleotide sequence ID" value="NC_035258.1"/>
</dbReference>
<protein>
    <recommendedName>
        <fullName evidence="2">Ycf21</fullName>
    </recommendedName>
</protein>
<evidence type="ECO:0000313" key="1">
    <source>
        <dbReference type="EMBL" id="ARW59532.1"/>
    </source>
</evidence>
<sequence length="185" mass="22054">MHSHFITFNKFHKITISPRKHIHHLSEKTNTFMPVGWQIILINEGSLTSTLNMLENEEMKINVVQKKYRVSNKKEKKVRAIWMENSIYSKLMFAKSLWTLTYVNENEYQLELKKPLGTSFIQSEIDIYKSVCEIYYGYCKYLEKKMNYKGPIWGRKCIIHYENKNLITIQEFFSPGILNAFHKNS</sequence>
<proteinExistence type="predicted"/>
<geneLocation type="chloroplast" evidence="1"/>
<dbReference type="EMBL" id="MF101409">
    <property type="protein sequence ID" value="ARW59532.1"/>
    <property type="molecule type" value="Genomic_DNA"/>
</dbReference>
<dbReference type="AlphaFoldDB" id="A0A1Z1M0X8"/>
<name>A0A1Z1M0X8_9FLOR</name>
<accession>A0A1Z1M0X8</accession>
<dbReference type="InterPro" id="IPR028978">
    <property type="entry name" value="Chorismate_lyase_/UTRA_dom_sf"/>
</dbReference>
<dbReference type="Pfam" id="PF01947">
    <property type="entry name" value="Rv2949c-like"/>
    <property type="match status" value="1"/>
</dbReference>
<keyword evidence="1" id="KW-0150">Chloroplast</keyword>
<dbReference type="InterPro" id="IPR002800">
    <property type="entry name" value="Rv2949c-like"/>
</dbReference>
<gene>
    <name evidence="1" type="primary">ycf21</name>
</gene>
<evidence type="ECO:0008006" key="2">
    <source>
        <dbReference type="Google" id="ProtNLM"/>
    </source>
</evidence>
<dbReference type="GeneID" id="33352987"/>
<dbReference type="Gene3D" id="3.40.1410.10">
    <property type="entry name" value="Chorismate lyase-like"/>
    <property type="match status" value="1"/>
</dbReference>
<organism evidence="1">
    <name type="scientific">Platysiphonia delicata</name>
    <dbReference type="NCBI Taxonomy" id="2006979"/>
    <lineage>
        <taxon>Eukaryota</taxon>
        <taxon>Rhodophyta</taxon>
        <taxon>Florideophyceae</taxon>
        <taxon>Rhodymeniophycidae</taxon>
        <taxon>Ceramiales</taxon>
        <taxon>Delesseriaceae</taxon>
        <taxon>Platysiphonia</taxon>
    </lineage>
</organism>
<dbReference type="SUPFAM" id="SSF64288">
    <property type="entry name" value="Chorismate lyase-like"/>
    <property type="match status" value="1"/>
</dbReference>
<reference evidence="1" key="1">
    <citation type="journal article" date="2017" name="J. Phycol.">
        <title>Analysis of chloroplast genomes and a supermatrix inform reclassification of the Rhodomelaceae (Rhodophyta).</title>
        <authorList>
            <person name="Diaz-Tapia P."/>
            <person name="Maggs C.A."/>
            <person name="West J.A."/>
            <person name="Verbruggen H."/>
        </authorList>
    </citation>
    <scope>NUCLEOTIDE SEQUENCE</scope>
    <source>
        <strain evidence="1">HV1445</strain>
    </source>
</reference>
<keyword evidence="1" id="KW-0934">Plastid</keyword>